<feature type="domain" description="HTH cro/C1-type" evidence="2">
    <location>
        <begin position="15"/>
        <end position="69"/>
    </location>
</feature>
<dbReference type="EMBL" id="CP031555">
    <property type="protein sequence ID" value="AXO16504.1"/>
    <property type="molecule type" value="Genomic_DNA"/>
</dbReference>
<evidence type="ECO:0000256" key="1">
    <source>
        <dbReference type="ARBA" id="ARBA00023125"/>
    </source>
</evidence>
<dbReference type="CDD" id="cd00093">
    <property type="entry name" value="HTH_XRE"/>
    <property type="match status" value="1"/>
</dbReference>
<dbReference type="SUPFAM" id="SSF47413">
    <property type="entry name" value="lambda repressor-like DNA-binding domains"/>
    <property type="match status" value="1"/>
</dbReference>
<dbReference type="PANTHER" id="PTHR46797">
    <property type="entry name" value="HTH-TYPE TRANSCRIPTIONAL REGULATOR"/>
    <property type="match status" value="1"/>
</dbReference>
<keyword evidence="4" id="KW-1185">Reference proteome</keyword>
<dbReference type="PROSITE" id="PS50943">
    <property type="entry name" value="HTH_CROC1"/>
    <property type="match status" value="1"/>
</dbReference>
<name>A0ABN5NPD1_9PROT</name>
<dbReference type="RefSeq" id="WP_064790242.1">
    <property type="nucleotide sequence ID" value="NZ_CP031555.1"/>
</dbReference>
<reference evidence="3 4" key="1">
    <citation type="submission" date="2018-08" db="EMBL/GenBank/DDBJ databases">
        <title>Complete genome sequence of type strain Thalassospira indica MCCC 1A01103T, isolated from isolated from deep seawater of the Indian Ocean.</title>
        <authorList>
            <person name="Liu Y."/>
        </authorList>
    </citation>
    <scope>NUCLEOTIDE SEQUENCE [LARGE SCALE GENOMIC DNA]</scope>
    <source>
        <strain evidence="3 4">PB8BT</strain>
    </source>
</reference>
<accession>A0ABN5NPD1</accession>
<proteinExistence type="predicted"/>
<keyword evidence="1" id="KW-0238">DNA-binding</keyword>
<dbReference type="Gene3D" id="1.10.260.40">
    <property type="entry name" value="lambda repressor-like DNA-binding domains"/>
    <property type="match status" value="1"/>
</dbReference>
<evidence type="ECO:0000259" key="2">
    <source>
        <dbReference type="PROSITE" id="PS50943"/>
    </source>
</evidence>
<dbReference type="PANTHER" id="PTHR46797:SF1">
    <property type="entry name" value="METHYLPHOSPHONATE SYNTHASE"/>
    <property type="match status" value="1"/>
</dbReference>
<dbReference type="Pfam" id="PF01381">
    <property type="entry name" value="HTH_3"/>
    <property type="match status" value="1"/>
</dbReference>
<dbReference type="InterPro" id="IPR050807">
    <property type="entry name" value="TransReg_Diox_bact_type"/>
</dbReference>
<dbReference type="Proteomes" id="UP000256971">
    <property type="component" value="Chromosome"/>
</dbReference>
<evidence type="ECO:0000313" key="4">
    <source>
        <dbReference type="Proteomes" id="UP000256971"/>
    </source>
</evidence>
<protein>
    <submittedName>
        <fullName evidence="3">Helix-turn-helix domain-containing protein</fullName>
    </submittedName>
</protein>
<evidence type="ECO:0000313" key="3">
    <source>
        <dbReference type="EMBL" id="AXO16504.1"/>
    </source>
</evidence>
<dbReference type="InterPro" id="IPR010982">
    <property type="entry name" value="Lambda_DNA-bd_dom_sf"/>
</dbReference>
<organism evidence="3 4">
    <name type="scientific">Thalassospira indica</name>
    <dbReference type="NCBI Taxonomy" id="1891279"/>
    <lineage>
        <taxon>Bacteria</taxon>
        <taxon>Pseudomonadati</taxon>
        <taxon>Pseudomonadota</taxon>
        <taxon>Alphaproteobacteria</taxon>
        <taxon>Rhodospirillales</taxon>
        <taxon>Thalassospiraceae</taxon>
        <taxon>Thalassospira</taxon>
    </lineage>
</organism>
<gene>
    <name evidence="3" type="ORF">DY252_21405</name>
</gene>
<sequence>MAELVRSPKQLGVALRRFRRTHNLTQAELAKRAGVRQGTISQVETGLETVKLTTVMDILRALDLEVVIQPRTKGSHSDIEDMF</sequence>
<dbReference type="SMART" id="SM00530">
    <property type="entry name" value="HTH_XRE"/>
    <property type="match status" value="1"/>
</dbReference>
<dbReference type="InterPro" id="IPR001387">
    <property type="entry name" value="Cro/C1-type_HTH"/>
</dbReference>